<dbReference type="GO" id="GO:0009424">
    <property type="term" value="C:bacterial-type flagellum hook"/>
    <property type="evidence" value="ECO:0007669"/>
    <property type="project" value="UniProtKB-UniRule"/>
</dbReference>
<reference evidence="8" key="2">
    <citation type="submission" date="2020-09" db="EMBL/GenBank/DDBJ databases">
        <authorList>
            <person name="Sun Q."/>
            <person name="Ohkuma M."/>
        </authorList>
    </citation>
    <scope>NUCLEOTIDE SEQUENCE</scope>
    <source>
        <strain evidence="8">JCM 18487</strain>
    </source>
</reference>
<name>A0A917KHA4_9BACL</name>
<dbReference type="Pfam" id="PF07196">
    <property type="entry name" value="Flagellin_IN"/>
    <property type="match status" value="1"/>
</dbReference>
<evidence type="ECO:0000313" key="9">
    <source>
        <dbReference type="Proteomes" id="UP000637695"/>
    </source>
</evidence>
<gene>
    <name evidence="8" type="primary">fliD</name>
    <name evidence="8" type="ORF">GCM10010885_20830</name>
</gene>
<dbReference type="GO" id="GO:0007155">
    <property type="term" value="P:cell adhesion"/>
    <property type="evidence" value="ECO:0007669"/>
    <property type="project" value="InterPro"/>
</dbReference>
<feature type="domain" description="Flagellar hook-associated protein 2 C-terminal" evidence="7">
    <location>
        <begin position="336"/>
        <end position="562"/>
    </location>
</feature>
<evidence type="ECO:0000256" key="3">
    <source>
        <dbReference type="ARBA" id="ARBA00023054"/>
    </source>
</evidence>
<evidence type="ECO:0000313" key="8">
    <source>
        <dbReference type="EMBL" id="GGJ11386.1"/>
    </source>
</evidence>
<evidence type="ECO:0000256" key="2">
    <source>
        <dbReference type="ARBA" id="ARBA00011255"/>
    </source>
</evidence>
<dbReference type="Proteomes" id="UP000637695">
    <property type="component" value="Unassembled WGS sequence"/>
</dbReference>
<keyword evidence="9" id="KW-1185">Reference proteome</keyword>
<feature type="domain" description="Flagellar hook-associated protein 2 N-terminal" evidence="6">
    <location>
        <begin position="18"/>
        <end position="108"/>
    </location>
</feature>
<dbReference type="GO" id="GO:0009421">
    <property type="term" value="C:bacterial-type flagellum filament cap"/>
    <property type="evidence" value="ECO:0007669"/>
    <property type="project" value="InterPro"/>
</dbReference>
<dbReference type="PANTHER" id="PTHR30288:SF0">
    <property type="entry name" value="FLAGELLAR HOOK-ASSOCIATED PROTEIN 2"/>
    <property type="match status" value="1"/>
</dbReference>
<evidence type="ECO:0000256" key="4">
    <source>
        <dbReference type="ARBA" id="ARBA00023143"/>
    </source>
</evidence>
<reference evidence="8" key="1">
    <citation type="journal article" date="2014" name="Int. J. Syst. Evol. Microbiol.">
        <title>Complete genome sequence of Corynebacterium casei LMG S-19264T (=DSM 44701T), isolated from a smear-ripened cheese.</title>
        <authorList>
            <consortium name="US DOE Joint Genome Institute (JGI-PGF)"/>
            <person name="Walter F."/>
            <person name="Albersmeier A."/>
            <person name="Kalinowski J."/>
            <person name="Ruckert C."/>
        </authorList>
    </citation>
    <scope>NUCLEOTIDE SEQUENCE</scope>
    <source>
        <strain evidence="8">JCM 18487</strain>
    </source>
</reference>
<keyword evidence="8" id="KW-0969">Cilium</keyword>
<dbReference type="PANTHER" id="PTHR30288">
    <property type="entry name" value="FLAGELLAR CAP/ASSEMBLY PROTEIN FLID"/>
    <property type="match status" value="1"/>
</dbReference>
<keyword evidence="8" id="KW-0282">Flagellum</keyword>
<dbReference type="Pfam" id="PF07195">
    <property type="entry name" value="FliD_C"/>
    <property type="match status" value="1"/>
</dbReference>
<dbReference type="InterPro" id="IPR010810">
    <property type="entry name" value="Flagellin_hook_IN_motif"/>
</dbReference>
<keyword evidence="5" id="KW-0964">Secreted</keyword>
<comment type="subunit">
    <text evidence="2 5">Homopentamer.</text>
</comment>
<keyword evidence="4 5" id="KW-0975">Bacterial flagellum</keyword>
<dbReference type="Gene3D" id="3.30.70.2120">
    <property type="match status" value="1"/>
</dbReference>
<protein>
    <recommendedName>
        <fullName evidence="5">Flagellar hook-associated protein 2</fullName>
        <shortName evidence="5">HAP2</shortName>
    </recommendedName>
    <alternativeName>
        <fullName evidence="5">Flagellar cap protein</fullName>
    </alternativeName>
</protein>
<dbReference type="Pfam" id="PF02465">
    <property type="entry name" value="FliD_N"/>
    <property type="match status" value="1"/>
</dbReference>
<accession>A0A917KHA4</accession>
<comment type="similarity">
    <text evidence="1 5">Belongs to the FliD family.</text>
</comment>
<proteinExistence type="inferred from homology"/>
<evidence type="ECO:0000259" key="7">
    <source>
        <dbReference type="Pfam" id="PF07195"/>
    </source>
</evidence>
<evidence type="ECO:0000259" key="6">
    <source>
        <dbReference type="Pfam" id="PF02465"/>
    </source>
</evidence>
<dbReference type="GO" id="GO:0071973">
    <property type="term" value="P:bacterial-type flagellum-dependent cell motility"/>
    <property type="evidence" value="ECO:0007669"/>
    <property type="project" value="TreeGrafter"/>
</dbReference>
<comment type="subcellular location">
    <subcellularLocation>
        <location evidence="5">Secreted</location>
    </subcellularLocation>
    <subcellularLocation>
        <location evidence="5">Bacterial flagellum</location>
    </subcellularLocation>
</comment>
<dbReference type="EMBL" id="BMOY01000037">
    <property type="protein sequence ID" value="GGJ11386.1"/>
    <property type="molecule type" value="Genomic_DNA"/>
</dbReference>
<sequence>MSLNLGGMQVVSLLSGTLDYSQIVQQLYQVARQPGDALNQTIRTLQQKKNDWSNIASLASKLQDALVALADSSTFTSFATTVGGEDTSAITASASTGAAPGTYNITVNLGSPATFTSSAGIGAAPTLSTQLSSPVFSQPVIAGYVTVTIGTTSKTISVSTTDTIQDVINNINSAFGSTVISGAAINGNQLTFTNNSGQAIIFGSAGDTSNFFQVIGLNGVQVSAGSNGASGLLGHVQLTTYLQSANFAISVTERNGDIKINGVDITYNAQTDTLQAVINRINSSAAGVTASYNPLTDTITLTSKTSQPITVSDVTGNLAAALNISGTSQAGTPWSYTINGVSGTSAGPTVNNVIPGVTFTIQSAGSCTLTVSQDTSTLTKKVQDFVNAFNSLYNQLQTYTQKGGDLQGDAAMAQLAFKYMNDVLSNGLPGVAPQYANLTVQAIGINNGAVGSAPGTTNSLQVDTNKLVQAFQNDPNEVQFLLTGMATKLNNDLVNLTGQFNSLTPITSSNMNLVGIAQAEQNMYSKMINDTLQQQQTIYDQAQAEAQQLMFQFQQLQQFQAQAAMELAALRGLFATTG</sequence>
<keyword evidence="3" id="KW-0175">Coiled coil</keyword>
<evidence type="ECO:0000256" key="5">
    <source>
        <dbReference type="RuleBase" id="RU362066"/>
    </source>
</evidence>
<evidence type="ECO:0000256" key="1">
    <source>
        <dbReference type="ARBA" id="ARBA00009764"/>
    </source>
</evidence>
<comment type="function">
    <text evidence="5">Required for morphogenesis and for the elongation of the flagellar filament by facilitating polymerization of the flagellin monomers at the tip of growing filament. Forms a capping structure, which prevents flagellin subunits (transported through the central channel of the flagellum) from leaking out without polymerization at the distal end.</text>
</comment>
<dbReference type="InterPro" id="IPR010809">
    <property type="entry name" value="FliD_C"/>
</dbReference>
<organism evidence="8 9">
    <name type="scientific">Alicyclobacillus cellulosilyticus</name>
    <dbReference type="NCBI Taxonomy" id="1003997"/>
    <lineage>
        <taxon>Bacteria</taxon>
        <taxon>Bacillati</taxon>
        <taxon>Bacillota</taxon>
        <taxon>Bacilli</taxon>
        <taxon>Bacillales</taxon>
        <taxon>Alicyclobacillaceae</taxon>
        <taxon>Alicyclobacillus</taxon>
    </lineage>
</organism>
<dbReference type="RefSeq" id="WP_188882948.1">
    <property type="nucleotide sequence ID" value="NZ_BMOY01000037.1"/>
</dbReference>
<dbReference type="GO" id="GO:0005576">
    <property type="term" value="C:extracellular region"/>
    <property type="evidence" value="ECO:0007669"/>
    <property type="project" value="UniProtKB-SubCell"/>
</dbReference>
<keyword evidence="8" id="KW-0966">Cell projection</keyword>
<dbReference type="InterPro" id="IPR040026">
    <property type="entry name" value="FliD"/>
</dbReference>
<comment type="caution">
    <text evidence="8">The sequence shown here is derived from an EMBL/GenBank/DDBJ whole genome shotgun (WGS) entry which is preliminary data.</text>
</comment>
<dbReference type="AlphaFoldDB" id="A0A917KHA4"/>
<dbReference type="InterPro" id="IPR003481">
    <property type="entry name" value="FliD_N"/>
</dbReference>